<gene>
    <name evidence="2" type="ORF">E2562_023394</name>
</gene>
<feature type="transmembrane region" description="Helical" evidence="1">
    <location>
        <begin position="103"/>
        <end position="125"/>
    </location>
</feature>
<organism evidence="2 3">
    <name type="scientific">Oryza meyeriana var. granulata</name>
    <dbReference type="NCBI Taxonomy" id="110450"/>
    <lineage>
        <taxon>Eukaryota</taxon>
        <taxon>Viridiplantae</taxon>
        <taxon>Streptophyta</taxon>
        <taxon>Embryophyta</taxon>
        <taxon>Tracheophyta</taxon>
        <taxon>Spermatophyta</taxon>
        <taxon>Magnoliopsida</taxon>
        <taxon>Liliopsida</taxon>
        <taxon>Poales</taxon>
        <taxon>Poaceae</taxon>
        <taxon>BOP clade</taxon>
        <taxon>Oryzoideae</taxon>
        <taxon>Oryzeae</taxon>
        <taxon>Oryzinae</taxon>
        <taxon>Oryza</taxon>
        <taxon>Oryza meyeriana</taxon>
    </lineage>
</organism>
<evidence type="ECO:0000313" key="3">
    <source>
        <dbReference type="Proteomes" id="UP000479710"/>
    </source>
</evidence>
<dbReference type="PANTHER" id="PTHR33530">
    <property type="entry name" value="OS01G0147100 PROTEIN"/>
    <property type="match status" value="1"/>
</dbReference>
<proteinExistence type="predicted"/>
<keyword evidence="1" id="KW-0472">Membrane</keyword>
<reference evidence="2 3" key="1">
    <citation type="submission" date="2019-11" db="EMBL/GenBank/DDBJ databases">
        <title>Whole genome sequence of Oryza granulata.</title>
        <authorList>
            <person name="Li W."/>
        </authorList>
    </citation>
    <scope>NUCLEOTIDE SEQUENCE [LARGE SCALE GENOMIC DNA]</scope>
    <source>
        <strain evidence="3">cv. Menghai</strain>
        <tissue evidence="2">Leaf</tissue>
    </source>
</reference>
<name>A0A6G1E305_9ORYZ</name>
<dbReference type="Proteomes" id="UP000479710">
    <property type="component" value="Unassembled WGS sequence"/>
</dbReference>
<accession>A0A6G1E305</accession>
<dbReference type="EMBL" id="SPHZ02000005">
    <property type="protein sequence ID" value="KAF0918323.1"/>
    <property type="molecule type" value="Genomic_DNA"/>
</dbReference>
<keyword evidence="3" id="KW-1185">Reference proteome</keyword>
<keyword evidence="1" id="KW-1133">Transmembrane helix</keyword>
<sequence>MASFSAYLNLRRNAVMLNVRRLLRAVQEDAPSALVAVGLWTSCTAVRAVATGPPEWALTSACGHGQAYYMAAIGGAFVGGVGTMWAGVWVSSGNARRRATGKWILCAAFLPLAIILGLSDAEIIFNL</sequence>
<evidence type="ECO:0000256" key="1">
    <source>
        <dbReference type="SAM" id="Phobius"/>
    </source>
</evidence>
<dbReference type="AlphaFoldDB" id="A0A6G1E305"/>
<dbReference type="Pfam" id="PF12442">
    <property type="entry name" value="DUF3681"/>
    <property type="match status" value="1"/>
</dbReference>
<evidence type="ECO:0000313" key="2">
    <source>
        <dbReference type="EMBL" id="KAF0918323.1"/>
    </source>
</evidence>
<dbReference type="PANTHER" id="PTHR33530:SF15">
    <property type="entry name" value="OS01G0147100 PROTEIN"/>
    <property type="match status" value="1"/>
</dbReference>
<protein>
    <submittedName>
        <fullName evidence="2">Uncharacterized protein</fullName>
    </submittedName>
</protein>
<keyword evidence="1" id="KW-0812">Transmembrane</keyword>
<dbReference type="InterPro" id="IPR022149">
    <property type="entry name" value="DUF3681"/>
</dbReference>
<feature type="transmembrane region" description="Helical" evidence="1">
    <location>
        <begin position="67"/>
        <end position="91"/>
    </location>
</feature>
<comment type="caution">
    <text evidence="2">The sequence shown here is derived from an EMBL/GenBank/DDBJ whole genome shotgun (WGS) entry which is preliminary data.</text>
</comment>